<evidence type="ECO:0000256" key="1">
    <source>
        <dbReference type="SAM" id="SignalP"/>
    </source>
</evidence>
<dbReference type="InterPro" id="IPR019734">
    <property type="entry name" value="TPR_rpt"/>
</dbReference>
<dbReference type="PANTHER" id="PTHR12558:SF13">
    <property type="entry name" value="CELL DIVISION CYCLE PROTEIN 27 HOMOLOG"/>
    <property type="match status" value="1"/>
</dbReference>
<accession>A0ABW2I6B2</accession>
<reference evidence="4" key="1">
    <citation type="journal article" date="2019" name="Int. J. Syst. Evol. Microbiol.">
        <title>The Global Catalogue of Microorganisms (GCM) 10K type strain sequencing project: providing services to taxonomists for standard genome sequencing and annotation.</title>
        <authorList>
            <consortium name="The Broad Institute Genomics Platform"/>
            <consortium name="The Broad Institute Genome Sequencing Center for Infectious Disease"/>
            <person name="Wu L."/>
            <person name="Ma J."/>
        </authorList>
    </citation>
    <scope>NUCLEOTIDE SEQUENCE [LARGE SCALE GENOMIC DNA]</scope>
    <source>
        <strain evidence="4">KACC 12508</strain>
    </source>
</reference>
<evidence type="ECO:0000313" key="3">
    <source>
        <dbReference type="EMBL" id="MFC7286553.1"/>
    </source>
</evidence>
<dbReference type="EMBL" id="JBHTBU010000001">
    <property type="protein sequence ID" value="MFC7286553.1"/>
    <property type="molecule type" value="Genomic_DNA"/>
</dbReference>
<gene>
    <name evidence="3" type="ORF">ACFQPC_00760</name>
</gene>
<evidence type="ECO:0000313" key="4">
    <source>
        <dbReference type="Proteomes" id="UP001596542"/>
    </source>
</evidence>
<dbReference type="Proteomes" id="UP001596542">
    <property type="component" value="Unassembled WGS sequence"/>
</dbReference>
<feature type="domain" description="Bacteriophage N4 adsorption protein A C-terminal" evidence="2">
    <location>
        <begin position="664"/>
        <end position="836"/>
    </location>
</feature>
<dbReference type="Pfam" id="PF13283">
    <property type="entry name" value="NfrA_C"/>
    <property type="match status" value="1"/>
</dbReference>
<proteinExistence type="predicted"/>
<dbReference type="SUPFAM" id="SSF48452">
    <property type="entry name" value="TPR-like"/>
    <property type="match status" value="2"/>
</dbReference>
<feature type="signal peptide" evidence="1">
    <location>
        <begin position="1"/>
        <end position="21"/>
    </location>
</feature>
<name>A0ABW2I6B2_9BURK</name>
<dbReference type="Pfam" id="PF14559">
    <property type="entry name" value="TPR_19"/>
    <property type="match status" value="1"/>
</dbReference>
<organism evidence="3 4">
    <name type="scientific">Herminiimonas glaciei</name>
    <dbReference type="NCBI Taxonomy" id="523788"/>
    <lineage>
        <taxon>Bacteria</taxon>
        <taxon>Pseudomonadati</taxon>
        <taxon>Pseudomonadota</taxon>
        <taxon>Betaproteobacteria</taxon>
        <taxon>Burkholderiales</taxon>
        <taxon>Oxalobacteraceae</taxon>
        <taxon>Herminiimonas</taxon>
    </lineage>
</organism>
<feature type="chain" id="PRO_5045968132" evidence="1">
    <location>
        <begin position="22"/>
        <end position="841"/>
    </location>
</feature>
<dbReference type="Gene3D" id="1.25.40.10">
    <property type="entry name" value="Tetratricopeptide repeat domain"/>
    <property type="match status" value="3"/>
</dbReference>
<dbReference type="InterPro" id="IPR011990">
    <property type="entry name" value="TPR-like_helical_dom_sf"/>
</dbReference>
<comment type="caution">
    <text evidence="3">The sequence shown here is derived from an EMBL/GenBank/DDBJ whole genome shotgun (WGS) entry which is preliminary data.</text>
</comment>
<dbReference type="InterPro" id="IPR025137">
    <property type="entry name" value="NfrA_C"/>
</dbReference>
<protein>
    <submittedName>
        <fullName evidence="3">Tetratricopeptide repeat protein</fullName>
    </submittedName>
</protein>
<dbReference type="PANTHER" id="PTHR12558">
    <property type="entry name" value="CELL DIVISION CYCLE 16,23,27"/>
    <property type="match status" value="1"/>
</dbReference>
<keyword evidence="1" id="KW-0732">Signal</keyword>
<sequence length="841" mass="91746">MKKTNLLLLLLINAGMLTHVAAEETDLPLSGPAYEMADAAYKSYAKGDYVKAAEQAKEAVRLRPDVARLKQLQAQAEAAQKSKQQAAAAARAPKTAAPASNPAYAAADKAYKAYDKKDYATAISHAQNAVRLAPSNAAYWTLLINSQLAAQRFNDADTSVTEALQRFGANSSFARQRLVVNQNLAGEAGAQIYQALDQRDYAQAVIAAQGAVKYAPERRVYRLLLVQSLLGADRLDEASQALEPLLQKGNDPVALVWRGYIRQRQGQRPSAIADFTQALSLRGNMTSEDMVNLRLIIADAGLSAGDPDATLQVLESLDGNSAVAARKRSAAELRLRQAGRQNIASTQPMPPPALRCRGDANAEVCGLVPGSAPPDPAYASADAAYKALAANDYPQALSKTREALQKSPGNPAYQLLLVNILTRDKQLEAAEREATLAIDSGNRDPEMLAQRGRVREALGKKELAEQDYKDVLQLGTASVPLQINMLSRLHERKEASRRFNAAEEAGVFDGMPKVEHAYVASSAGESTRAYTLFDQAYQEGSLPPAAIPDTAYTALNARRDPDASTYFRRTVDAVDKGDISLTPQQLFETRRAIADIERTWGATVSLNYRGASLQPGSGIAPSGTNNSAQIGGEVYWRPFGYRSGRPIEVYASVFETVYNKDNSITGAPTAQGGIGVRWKPFSETNLIVALQRQIKIGSASGEGDWLARLAYSNSFGTDLRVDQPSWWTGQIFGEVGRYIDQQQTYSIFEGQLGRTYRLDDINPKLTITPHVVIGSDFNSTLKQPAEKTAIGMGPGVNMRYWFREDHYKAPQSYVDFSLQYRFKLSGDDRAEGVVFRTTFSY</sequence>
<evidence type="ECO:0000259" key="2">
    <source>
        <dbReference type="Pfam" id="PF13283"/>
    </source>
</evidence>
<dbReference type="SMART" id="SM00028">
    <property type="entry name" value="TPR"/>
    <property type="match status" value="6"/>
</dbReference>
<keyword evidence="4" id="KW-1185">Reference proteome</keyword>